<dbReference type="Proteomes" id="UP001256711">
    <property type="component" value="Unassembled WGS sequence"/>
</dbReference>
<keyword evidence="1" id="KW-0175">Coiled coil</keyword>
<name>A0AAW8TXR3_9ENTE</name>
<evidence type="ECO:0000313" key="3">
    <source>
        <dbReference type="Proteomes" id="UP001256711"/>
    </source>
</evidence>
<gene>
    <name evidence="2" type="ORF">P7H43_01680</name>
</gene>
<proteinExistence type="predicted"/>
<sequence length="104" mass="11974">MADFQWAITLGAAGIGALTTLLATKSTNTTTLAKTNNDNAVQLFQQYKEMNEQLQSKVDRLEEKLEKLQEKYEKEIAFYQAEVERLEDENERLTLKLEGMKEEI</sequence>
<dbReference type="EMBL" id="JARQBJ010000001">
    <property type="protein sequence ID" value="MDT2809202.1"/>
    <property type="molecule type" value="Genomic_DNA"/>
</dbReference>
<dbReference type="RefSeq" id="WP_311834923.1">
    <property type="nucleotide sequence ID" value="NZ_JARQBJ010000001.1"/>
</dbReference>
<comment type="caution">
    <text evidence="2">The sequence shown here is derived from an EMBL/GenBank/DDBJ whole genome shotgun (WGS) entry which is preliminary data.</text>
</comment>
<feature type="coiled-coil region" evidence="1">
    <location>
        <begin position="37"/>
        <end position="103"/>
    </location>
</feature>
<accession>A0AAW8TXR3</accession>
<evidence type="ECO:0000313" key="2">
    <source>
        <dbReference type="EMBL" id="MDT2809202.1"/>
    </source>
</evidence>
<dbReference type="AlphaFoldDB" id="A0AAW8TXR3"/>
<reference evidence="2" key="1">
    <citation type="submission" date="2023-03" db="EMBL/GenBank/DDBJ databases">
        <authorList>
            <person name="Shen W."/>
            <person name="Cai J."/>
        </authorList>
    </citation>
    <scope>NUCLEOTIDE SEQUENCE</scope>
    <source>
        <strain evidence="2">B226-2</strain>
    </source>
</reference>
<protein>
    <submittedName>
        <fullName evidence="2">Uncharacterized protein</fullName>
    </submittedName>
</protein>
<organism evidence="2 3">
    <name type="scientific">Enterococcus asini</name>
    <dbReference type="NCBI Taxonomy" id="57732"/>
    <lineage>
        <taxon>Bacteria</taxon>
        <taxon>Bacillati</taxon>
        <taxon>Bacillota</taxon>
        <taxon>Bacilli</taxon>
        <taxon>Lactobacillales</taxon>
        <taxon>Enterococcaceae</taxon>
        <taxon>Enterococcus</taxon>
    </lineage>
</organism>
<evidence type="ECO:0000256" key="1">
    <source>
        <dbReference type="SAM" id="Coils"/>
    </source>
</evidence>